<proteinExistence type="predicted"/>
<comment type="caution">
    <text evidence="1">The sequence shown here is derived from an EMBL/GenBank/DDBJ whole genome shotgun (WGS) entry which is preliminary data.</text>
</comment>
<organism evidence="1 2">
    <name type="scientific">Vibrio maritimus</name>
    <dbReference type="NCBI Taxonomy" id="990268"/>
    <lineage>
        <taxon>Bacteria</taxon>
        <taxon>Pseudomonadati</taxon>
        <taxon>Pseudomonadota</taxon>
        <taxon>Gammaproteobacteria</taxon>
        <taxon>Vibrionales</taxon>
        <taxon>Vibrionaceae</taxon>
        <taxon>Vibrio</taxon>
    </lineage>
</organism>
<reference evidence="1 2" key="2">
    <citation type="submission" date="2014-09" db="EMBL/GenBank/DDBJ databases">
        <authorList>
            <consortium name="NBRP consortium"/>
            <person name="Sawabe T."/>
            <person name="Meirelles P."/>
            <person name="Nakanishi M."/>
            <person name="Sayaka M."/>
            <person name="Hattori M."/>
            <person name="Ohkuma M."/>
        </authorList>
    </citation>
    <scope>NUCLEOTIDE SEQUENCE [LARGE SCALE GENOMIC DNA]</scope>
    <source>
        <strain evidence="2">JCM19235</strain>
    </source>
</reference>
<sequence length="67" mass="7724">MENIDRLVVEDILIPEKLDPREKDYKFLTGAADLNGNGSEELLILMQDLTFAVRVDVLRIYFKIPES</sequence>
<reference evidence="1 2" key="1">
    <citation type="submission" date="2014-09" db="EMBL/GenBank/DDBJ databases">
        <title>Vibrio maritimus JCM 19235. (C45) whole genome shotgun sequence.</title>
        <authorList>
            <person name="Sawabe T."/>
            <person name="Meirelles P."/>
            <person name="Nakanishi M."/>
            <person name="Sayaka M."/>
            <person name="Hattori M."/>
            <person name="Ohkuma M."/>
        </authorList>
    </citation>
    <scope>NUCLEOTIDE SEQUENCE [LARGE SCALE GENOMIC DNA]</scope>
    <source>
        <strain evidence="2">JCM19235</strain>
    </source>
</reference>
<gene>
    <name evidence="1" type="ORF">JCM19235_6521</name>
</gene>
<accession>A0A090RTV8</accession>
<dbReference type="STRING" id="990268.JCM19235_6521"/>
<dbReference type="EMBL" id="BBMR01000002">
    <property type="protein sequence ID" value="GAL17968.1"/>
    <property type="molecule type" value="Genomic_DNA"/>
</dbReference>
<dbReference type="AlphaFoldDB" id="A0A090RTV8"/>
<protein>
    <submittedName>
        <fullName evidence="1">Uncharacterized protein</fullName>
    </submittedName>
</protein>
<evidence type="ECO:0000313" key="2">
    <source>
        <dbReference type="Proteomes" id="UP000029228"/>
    </source>
</evidence>
<keyword evidence="2" id="KW-1185">Reference proteome</keyword>
<dbReference type="Proteomes" id="UP000029228">
    <property type="component" value="Unassembled WGS sequence"/>
</dbReference>
<evidence type="ECO:0000313" key="1">
    <source>
        <dbReference type="EMBL" id="GAL17968.1"/>
    </source>
</evidence>
<name>A0A090RTV8_9VIBR</name>